<proteinExistence type="predicted"/>
<sequence length="38" mass="4566">MKFASDSLQFSYVELTLFKKKSVNEHEQEFIFLIKVKI</sequence>
<dbReference type="EMBL" id="AHMH02000041">
    <property type="protein sequence ID" value="EMN01763.1"/>
    <property type="molecule type" value="Genomic_DNA"/>
</dbReference>
<accession>A0ABN0J4D9</accession>
<gene>
    <name evidence="1" type="ORF">LEP1GSC035_2606</name>
</gene>
<comment type="caution">
    <text evidence="1">The sequence shown here is derived from an EMBL/GenBank/DDBJ whole genome shotgun (WGS) entry which is preliminary data.</text>
</comment>
<evidence type="ECO:0000313" key="2">
    <source>
        <dbReference type="Proteomes" id="UP000012099"/>
    </source>
</evidence>
<name>A0ABN0J4D9_9LEPT</name>
<dbReference type="Proteomes" id="UP000012099">
    <property type="component" value="Unassembled WGS sequence"/>
</dbReference>
<organism evidence="1 2">
    <name type="scientific">Leptospira noguchii str. 2007001578</name>
    <dbReference type="NCBI Taxonomy" id="1049974"/>
    <lineage>
        <taxon>Bacteria</taxon>
        <taxon>Pseudomonadati</taxon>
        <taxon>Spirochaetota</taxon>
        <taxon>Spirochaetia</taxon>
        <taxon>Leptospirales</taxon>
        <taxon>Leptospiraceae</taxon>
        <taxon>Leptospira</taxon>
    </lineage>
</organism>
<evidence type="ECO:0000313" key="1">
    <source>
        <dbReference type="EMBL" id="EMN01763.1"/>
    </source>
</evidence>
<keyword evidence="2" id="KW-1185">Reference proteome</keyword>
<reference evidence="1 2" key="1">
    <citation type="submission" date="2013-01" db="EMBL/GenBank/DDBJ databases">
        <authorList>
            <person name="Harkins D.M."/>
            <person name="Durkin A.S."/>
            <person name="Brinkac L.M."/>
            <person name="Haft D.H."/>
            <person name="Selengut J.D."/>
            <person name="Sanka R."/>
            <person name="DePew J."/>
            <person name="Purushe J."/>
            <person name="Whelen A.C."/>
            <person name="Vinetz J.M."/>
            <person name="Sutton G.G."/>
            <person name="Nierman W.C."/>
            <person name="Fouts D.E."/>
        </authorList>
    </citation>
    <scope>NUCLEOTIDE SEQUENCE [LARGE SCALE GENOMIC DNA]</scope>
    <source>
        <strain evidence="1 2">2007001578</strain>
    </source>
</reference>
<protein>
    <submittedName>
        <fullName evidence="1">Uncharacterized protein</fullName>
    </submittedName>
</protein>